<keyword evidence="4 9" id="KW-0460">Magnesium</keyword>
<feature type="binding site" evidence="9">
    <location>
        <position position="14"/>
    </location>
    <ligand>
        <name>Mg(2+)</name>
        <dbReference type="ChEBI" id="CHEBI:18420"/>
    </ligand>
</feature>
<evidence type="ECO:0000256" key="1">
    <source>
        <dbReference type="ARBA" id="ARBA00011738"/>
    </source>
</evidence>
<dbReference type="EC" id="3.11.1.1" evidence="8 9"/>
<dbReference type="Gene3D" id="1.10.150.240">
    <property type="entry name" value="Putative phosphatase, domain 2"/>
    <property type="match status" value="1"/>
</dbReference>
<dbReference type="SFLD" id="SFLDG01135">
    <property type="entry name" value="C1.5.6:_HAD__Beta-PGM__Phospha"/>
    <property type="match status" value="1"/>
</dbReference>
<dbReference type="Gene3D" id="3.40.50.1000">
    <property type="entry name" value="HAD superfamily/HAD-like"/>
    <property type="match status" value="1"/>
</dbReference>
<dbReference type="InterPro" id="IPR023214">
    <property type="entry name" value="HAD_sf"/>
</dbReference>
<evidence type="ECO:0000256" key="3">
    <source>
        <dbReference type="ARBA" id="ARBA00022801"/>
    </source>
</evidence>
<name>A0A1B3XNH2_9BACI</name>
<dbReference type="GO" id="GO:0019700">
    <property type="term" value="P:organic phosphonate catabolic process"/>
    <property type="evidence" value="ECO:0007669"/>
    <property type="project" value="InterPro"/>
</dbReference>
<comment type="subunit">
    <text evidence="1 9">Homodimer.</text>
</comment>
<comment type="function">
    <text evidence="7 9">Involved in phosphonate degradation.</text>
</comment>
<evidence type="ECO:0000256" key="7">
    <source>
        <dbReference type="ARBA" id="ARBA00056573"/>
    </source>
</evidence>
<keyword evidence="11" id="KW-1185">Reference proteome</keyword>
<comment type="cofactor">
    <cofactor evidence="9">
        <name>Mg(2+)</name>
        <dbReference type="ChEBI" id="CHEBI:18420"/>
    </cofactor>
    <text evidence="9">Binds 1 Mg(2+) ion per subunit.</text>
</comment>
<dbReference type="AlphaFoldDB" id="A0A1B3XNH2"/>
<evidence type="ECO:0000313" key="11">
    <source>
        <dbReference type="Proteomes" id="UP000077926"/>
    </source>
</evidence>
<organism evidence="10 11">
    <name type="scientific">Peribacillus muralis</name>
    <dbReference type="NCBI Taxonomy" id="264697"/>
    <lineage>
        <taxon>Bacteria</taxon>
        <taxon>Bacillati</taxon>
        <taxon>Bacillota</taxon>
        <taxon>Bacilli</taxon>
        <taxon>Bacillales</taxon>
        <taxon>Bacillaceae</taxon>
        <taxon>Peribacillus</taxon>
    </lineage>
</organism>
<evidence type="ECO:0000256" key="4">
    <source>
        <dbReference type="ARBA" id="ARBA00022842"/>
    </source>
</evidence>
<proteinExistence type="inferred from homology"/>
<gene>
    <name evidence="9" type="primary">phnX</name>
    <name evidence="10" type="ORF">ABE28_010390</name>
</gene>
<dbReference type="InterPro" id="IPR023198">
    <property type="entry name" value="PGP-like_dom2"/>
</dbReference>
<evidence type="ECO:0000256" key="9">
    <source>
        <dbReference type="HAMAP-Rule" id="MF_01375"/>
    </source>
</evidence>
<dbReference type="RefSeq" id="WP_064465276.1">
    <property type="nucleotide sequence ID" value="NZ_CP017080.1"/>
</dbReference>
<dbReference type="OrthoDB" id="5504491at2"/>
<evidence type="ECO:0000256" key="6">
    <source>
        <dbReference type="ARBA" id="ARBA00052005"/>
    </source>
</evidence>
<evidence type="ECO:0000313" key="10">
    <source>
        <dbReference type="EMBL" id="AOH54759.1"/>
    </source>
</evidence>
<keyword evidence="5 9" id="KW-0704">Schiff base</keyword>
<comment type="similarity">
    <text evidence="9">Belongs to the HAD-like hydrolase superfamily. PhnX family.</text>
</comment>
<evidence type="ECO:0000256" key="2">
    <source>
        <dbReference type="ARBA" id="ARBA00022723"/>
    </source>
</evidence>
<dbReference type="FunFam" id="1.10.150.240:FF:000006">
    <property type="entry name" value="Phosphonoacetaldehyde hydrolase"/>
    <property type="match status" value="1"/>
</dbReference>
<dbReference type="NCBIfam" id="TIGR01422">
    <property type="entry name" value="phosphonatase"/>
    <property type="match status" value="1"/>
</dbReference>
<accession>A0A1B3XNH2</accession>
<dbReference type="EMBL" id="CP017080">
    <property type="protein sequence ID" value="AOH54759.1"/>
    <property type="molecule type" value="Genomic_DNA"/>
</dbReference>
<dbReference type="NCBIfam" id="TIGR01549">
    <property type="entry name" value="HAD-SF-IA-v1"/>
    <property type="match status" value="1"/>
</dbReference>
<dbReference type="InterPro" id="IPR050155">
    <property type="entry name" value="HAD-like_hydrolase_sf"/>
</dbReference>
<dbReference type="GO" id="GO:0000287">
    <property type="term" value="F:magnesium ion binding"/>
    <property type="evidence" value="ECO:0007669"/>
    <property type="project" value="UniProtKB-UniRule"/>
</dbReference>
<dbReference type="SUPFAM" id="SSF56784">
    <property type="entry name" value="HAD-like"/>
    <property type="match status" value="1"/>
</dbReference>
<dbReference type="Pfam" id="PF00702">
    <property type="entry name" value="Hydrolase"/>
    <property type="match status" value="1"/>
</dbReference>
<reference evidence="10 11" key="1">
    <citation type="submission" date="2016-08" db="EMBL/GenBank/DDBJ databases">
        <title>Complete genome sequence of Bacillus muralis G25-68, a strain with toxicity to nematodes.</title>
        <authorList>
            <person name="Zheng Z."/>
        </authorList>
    </citation>
    <scope>NUCLEOTIDE SEQUENCE [LARGE SCALE GENOMIC DNA]</scope>
    <source>
        <strain evidence="10 11">G25-68</strain>
    </source>
</reference>
<dbReference type="SFLD" id="SFLDG01129">
    <property type="entry name" value="C1.5:_HAD__Beta-PGM__Phosphata"/>
    <property type="match status" value="1"/>
</dbReference>
<dbReference type="PANTHER" id="PTHR43434">
    <property type="entry name" value="PHOSPHOGLYCOLATE PHOSPHATASE"/>
    <property type="match status" value="1"/>
</dbReference>
<dbReference type="InterPro" id="IPR006439">
    <property type="entry name" value="HAD-SF_hydro_IA"/>
</dbReference>
<dbReference type="PANTHER" id="PTHR43434:SF19">
    <property type="entry name" value="PHOSPHONOACETALDEHYDE HYDROLASE"/>
    <property type="match status" value="1"/>
</dbReference>
<dbReference type="STRING" id="264697.ABE28_010390"/>
<feature type="binding site" evidence="9">
    <location>
        <position position="186"/>
    </location>
    <ligand>
        <name>Mg(2+)</name>
        <dbReference type="ChEBI" id="CHEBI:18420"/>
    </ligand>
</feature>
<dbReference type="KEGG" id="bmur:ABE28_010390"/>
<evidence type="ECO:0000256" key="5">
    <source>
        <dbReference type="ARBA" id="ARBA00023270"/>
    </source>
</evidence>
<protein>
    <recommendedName>
        <fullName evidence="8 9">Phosphonoacetaldehyde hydrolase</fullName>
        <shortName evidence="9">Phosphonatase</shortName>
        <ecNumber evidence="8 9">3.11.1.1</ecNumber>
    </recommendedName>
    <alternativeName>
        <fullName evidence="9">Phosphonoacetaldehyde phosphonohydrolase</fullName>
    </alternativeName>
</protein>
<feature type="active site" description="Nucleophile" evidence="9">
    <location>
        <position position="12"/>
    </location>
</feature>
<sequence>MDRGEVEAVIFDWAGTTVDYGCFAPVQAFVETFRIRGIDITTEEAREPMGLAKLEHIRIILGMNRIHNLWNAAFGKEPDEKDVHALYRDFEGMLFKVLKNHAKPVPGAVELVSRLRRQGIKIGSTTGYTREMIDLVAAEAKKWGYKPDSIVTSAEVPSGRPAPWMCLQTAMNLQVYPLSKMVKVGDTVSDIEEGIFAGMWTVGVLKGSSEIGLSEQEIKEMDPYRLQARMKRAENRFLNAGADFVIDEIGDLWDIIDRINHRLVERKDFFIG</sequence>
<keyword evidence="2 9" id="KW-0479">Metal-binding</keyword>
<dbReference type="GO" id="GO:0005829">
    <property type="term" value="C:cytosol"/>
    <property type="evidence" value="ECO:0007669"/>
    <property type="project" value="TreeGrafter"/>
</dbReference>
<feature type="active site" description="Schiff-base intermediate with substrate" evidence="9">
    <location>
        <position position="53"/>
    </location>
</feature>
<dbReference type="GO" id="GO:0050194">
    <property type="term" value="F:phosphonoacetaldehyde hydrolase activity"/>
    <property type="evidence" value="ECO:0007669"/>
    <property type="project" value="UniProtKB-UniRule"/>
</dbReference>
<dbReference type="Proteomes" id="UP000077926">
    <property type="component" value="Chromosome"/>
</dbReference>
<dbReference type="GO" id="GO:0008967">
    <property type="term" value="F:phosphoglycolate phosphatase activity"/>
    <property type="evidence" value="ECO:0007669"/>
    <property type="project" value="TreeGrafter"/>
</dbReference>
<dbReference type="CDD" id="cd02586">
    <property type="entry name" value="HAD_PHN"/>
    <property type="match status" value="1"/>
</dbReference>
<comment type="catalytic activity">
    <reaction evidence="6 9">
        <text>phosphonoacetaldehyde + H2O = acetaldehyde + phosphate + H(+)</text>
        <dbReference type="Rhea" id="RHEA:18905"/>
        <dbReference type="ChEBI" id="CHEBI:15343"/>
        <dbReference type="ChEBI" id="CHEBI:15377"/>
        <dbReference type="ChEBI" id="CHEBI:15378"/>
        <dbReference type="ChEBI" id="CHEBI:43474"/>
        <dbReference type="ChEBI" id="CHEBI:58383"/>
        <dbReference type="EC" id="3.11.1.1"/>
    </reaction>
</comment>
<feature type="binding site" evidence="9">
    <location>
        <position position="12"/>
    </location>
    <ligand>
        <name>Mg(2+)</name>
        <dbReference type="ChEBI" id="CHEBI:18420"/>
    </ligand>
</feature>
<dbReference type="InterPro" id="IPR006323">
    <property type="entry name" value="Phosphonoacetald_hydro"/>
</dbReference>
<dbReference type="GO" id="GO:0006281">
    <property type="term" value="P:DNA repair"/>
    <property type="evidence" value="ECO:0007669"/>
    <property type="project" value="TreeGrafter"/>
</dbReference>
<dbReference type="SFLD" id="SFLDS00003">
    <property type="entry name" value="Haloacid_Dehalogenase"/>
    <property type="match status" value="1"/>
</dbReference>
<dbReference type="InterPro" id="IPR036412">
    <property type="entry name" value="HAD-like_sf"/>
</dbReference>
<dbReference type="HAMAP" id="MF_01375">
    <property type="entry name" value="PhnX"/>
    <property type="match status" value="1"/>
</dbReference>
<evidence type="ECO:0000256" key="8">
    <source>
        <dbReference type="ARBA" id="ARBA00066472"/>
    </source>
</evidence>
<keyword evidence="3 9" id="KW-0378">Hydrolase</keyword>